<keyword evidence="2" id="KW-0808">Transferase</keyword>
<comment type="caution">
    <text evidence="2">The sequence shown here is derived from an EMBL/GenBank/DDBJ whole genome shotgun (WGS) entry which is preliminary data.</text>
</comment>
<dbReference type="OrthoDB" id="529131at2"/>
<organism evidence="2 3">
    <name type="scientific">Komagataeibacter melaceti</name>
    <dbReference type="NCBI Taxonomy" id="2766577"/>
    <lineage>
        <taxon>Bacteria</taxon>
        <taxon>Pseudomonadati</taxon>
        <taxon>Pseudomonadota</taxon>
        <taxon>Alphaproteobacteria</taxon>
        <taxon>Acetobacterales</taxon>
        <taxon>Acetobacteraceae</taxon>
        <taxon>Komagataeibacter</taxon>
    </lineage>
</organism>
<dbReference type="Pfam" id="PF13439">
    <property type="entry name" value="Glyco_transf_4"/>
    <property type="match status" value="1"/>
</dbReference>
<dbReference type="PANTHER" id="PTHR45947:SF3">
    <property type="entry name" value="SULFOQUINOVOSYL TRANSFERASE SQD2"/>
    <property type="match status" value="1"/>
</dbReference>
<accession>A0A371Z232</accession>
<sequence length="365" mass="41022">MRILYLINSLNGGGAERPLPAIIGMLRACGHEVRVVALARKAGNAVAWLDAAGIDYHVLEERDPDRFATLPQLLRYVRANRPDLLWTSLTRATLYGQMIGALLRIPVVSWQHNEFLKPANRFLLRQTRNLSAFWIADSDFVARVTERQLGIAPERILTWPLFVASADSPAATPWSGQADHMFEIGTLGRLEPAKNMELTIRAMGVIARRMPEVRIRLSICGSGSLMPGLRKLADEQQAHIVFEGFQRDPLEFCRKLHVYVQSSRFEGLCIAVHEAMQTGLPVIATPVGAIPDIIRNGENGFLLRDATPDALADRILYLYARPELCARIGHEARNDILRRYSPERVREKAMAIIRRAESLVRPRRG</sequence>
<dbReference type="InterPro" id="IPR028098">
    <property type="entry name" value="Glyco_trans_4-like_N"/>
</dbReference>
<dbReference type="CDD" id="cd03801">
    <property type="entry name" value="GT4_PimA-like"/>
    <property type="match status" value="1"/>
</dbReference>
<name>A0A371Z232_9PROT</name>
<feature type="domain" description="Glycosyltransferase subfamily 4-like N-terminal" evidence="1">
    <location>
        <begin position="13"/>
        <end position="163"/>
    </location>
</feature>
<dbReference type="InterPro" id="IPR050194">
    <property type="entry name" value="Glycosyltransferase_grp1"/>
</dbReference>
<dbReference type="EMBL" id="QUWV01000041">
    <property type="protein sequence ID" value="RFD20548.1"/>
    <property type="molecule type" value="Genomic_DNA"/>
</dbReference>
<keyword evidence="3" id="KW-1185">Reference proteome</keyword>
<reference evidence="2 3" key="1">
    <citation type="submission" date="2018-08" db="EMBL/GenBank/DDBJ databases">
        <title>Komagataeibacter sp. AV 382.</title>
        <authorList>
            <person name="Skraban J."/>
            <person name="Trcek J."/>
        </authorList>
    </citation>
    <scope>NUCLEOTIDE SEQUENCE [LARGE SCALE GENOMIC DNA]</scope>
    <source>
        <strain evidence="2 3">AV 382</strain>
    </source>
</reference>
<dbReference type="AlphaFoldDB" id="A0A371Z232"/>
<dbReference type="Gene3D" id="3.40.50.2000">
    <property type="entry name" value="Glycogen Phosphorylase B"/>
    <property type="match status" value="2"/>
</dbReference>
<dbReference type="Pfam" id="PF13692">
    <property type="entry name" value="Glyco_trans_1_4"/>
    <property type="match status" value="1"/>
</dbReference>
<evidence type="ECO:0000259" key="1">
    <source>
        <dbReference type="Pfam" id="PF13439"/>
    </source>
</evidence>
<protein>
    <submittedName>
        <fullName evidence="2">Glycosyltransferase</fullName>
    </submittedName>
</protein>
<evidence type="ECO:0000313" key="2">
    <source>
        <dbReference type="EMBL" id="RFD20548.1"/>
    </source>
</evidence>
<gene>
    <name evidence="2" type="ORF">DY926_05535</name>
</gene>
<dbReference type="RefSeq" id="WP_116702447.1">
    <property type="nucleotide sequence ID" value="NZ_QUWV01000041.1"/>
</dbReference>
<evidence type="ECO:0000313" key="3">
    <source>
        <dbReference type="Proteomes" id="UP000262371"/>
    </source>
</evidence>
<proteinExistence type="predicted"/>
<dbReference type="GO" id="GO:0016757">
    <property type="term" value="F:glycosyltransferase activity"/>
    <property type="evidence" value="ECO:0007669"/>
    <property type="project" value="UniProtKB-ARBA"/>
</dbReference>
<dbReference type="PANTHER" id="PTHR45947">
    <property type="entry name" value="SULFOQUINOVOSYL TRANSFERASE SQD2"/>
    <property type="match status" value="1"/>
</dbReference>
<dbReference type="SUPFAM" id="SSF53756">
    <property type="entry name" value="UDP-Glycosyltransferase/glycogen phosphorylase"/>
    <property type="match status" value="1"/>
</dbReference>
<dbReference type="Proteomes" id="UP000262371">
    <property type="component" value="Unassembled WGS sequence"/>
</dbReference>